<evidence type="ECO:0000313" key="1">
    <source>
        <dbReference type="EMBL" id="AQT06244.1"/>
    </source>
</evidence>
<name>A0A1U9LIF3_9PROT</name>
<gene>
    <name evidence="1" type="ORF">A0U91_14550</name>
</gene>
<dbReference type="EMBL" id="CP014688">
    <property type="protein sequence ID" value="AQT06244.1"/>
    <property type="molecule type" value="Genomic_DNA"/>
</dbReference>
<dbReference type="RefSeq" id="WP_077931878.1">
    <property type="nucleotide sequence ID" value="NZ_CP014688.1"/>
</dbReference>
<dbReference type="KEGG" id="aper:A0U91_14550"/>
<organism evidence="1 2">
    <name type="scientific">Acetobacter persici</name>
    <dbReference type="NCBI Taxonomy" id="1076596"/>
    <lineage>
        <taxon>Bacteria</taxon>
        <taxon>Pseudomonadati</taxon>
        <taxon>Pseudomonadota</taxon>
        <taxon>Alphaproteobacteria</taxon>
        <taxon>Acetobacterales</taxon>
        <taxon>Acetobacteraceae</taxon>
        <taxon>Acetobacter</taxon>
    </lineage>
</organism>
<proteinExistence type="predicted"/>
<reference evidence="1 2" key="1">
    <citation type="submission" date="2016-03" db="EMBL/GenBank/DDBJ databases">
        <title>Acetic acid bacteria sequencing.</title>
        <authorList>
            <person name="Brandt J."/>
            <person name="Jakob F."/>
            <person name="Vogel R.F."/>
        </authorList>
    </citation>
    <scope>NUCLEOTIDE SEQUENCE [LARGE SCALE GENOMIC DNA]</scope>
    <source>
        <strain evidence="1 2">TMW2.1084</strain>
        <plasmid evidence="2">pac1084_1</plasmid>
    </source>
</reference>
<accession>A0A1U9LIF3</accession>
<keyword evidence="1" id="KW-0614">Plasmid</keyword>
<dbReference type="AlphaFoldDB" id="A0A1U9LIF3"/>
<geneLocation type="plasmid" evidence="2">
    <name>pac1084_1</name>
</geneLocation>
<sequence length="151" mass="16094">MTRNRKRTSFIIIPENDTLHGIMTSFPDDPSELHKLALACALSQSLAESGIDPDLASLINSNIAKAYKSADTMAILDYANSIVRQDKSGGMLNFLRAVEESGVSALRQGLLTLVPNTAPLKALATKYGLTLKSHASSDAWVIGLASIHAAT</sequence>
<evidence type="ECO:0000313" key="2">
    <source>
        <dbReference type="Proteomes" id="UP000189055"/>
    </source>
</evidence>
<dbReference type="Proteomes" id="UP000189055">
    <property type="component" value="Plasmid pAC1084_1"/>
</dbReference>
<protein>
    <submittedName>
        <fullName evidence="1">Uncharacterized protein</fullName>
    </submittedName>
</protein>